<keyword evidence="1" id="KW-0732">Signal</keyword>
<evidence type="ECO:0000256" key="1">
    <source>
        <dbReference type="ARBA" id="ARBA00022729"/>
    </source>
</evidence>
<organism evidence="3 4">
    <name type="scientific">Candidatus Thermofonsia Clade 1 bacterium</name>
    <dbReference type="NCBI Taxonomy" id="2364210"/>
    <lineage>
        <taxon>Bacteria</taxon>
        <taxon>Bacillati</taxon>
        <taxon>Chloroflexota</taxon>
        <taxon>Candidatus Thermofontia</taxon>
        <taxon>Candidatus Thermofonsia Clade 1</taxon>
    </lineage>
</organism>
<evidence type="ECO:0000313" key="4">
    <source>
        <dbReference type="Proteomes" id="UP000229681"/>
    </source>
</evidence>
<dbReference type="InterPro" id="IPR029052">
    <property type="entry name" value="Metallo-depent_PP-like"/>
</dbReference>
<proteinExistence type="predicted"/>
<sequence>MGIPKRWPTIWLIGCVVALFISAALPLQLNPYADGVVLVGAGDIASCGSEGDDLTANLLDSIDGIVFTAGDTVQDDGVAATWEKCYEPTWGRHKARTRPALGNHEYQRAPNAAPYFDYFGEEAAGPRNLGYYSYYAGSWLVIVLNSMLPAHAGTPQYEWAKATLAANPTACALAIWHHPVYSSGAYGVTRRMNAVWRMMTEFGVDVVISGDAHHYERFTPMDGNGRIDREHGIRQFVVGTGGGYLTPLRNQPYPATEYRQNQFWGVLKMVLGSGGYSWEFINVRGQVMDSGSAPCVSPRP</sequence>
<dbReference type="EMBL" id="PGTM01000001">
    <property type="protein sequence ID" value="PJF37490.1"/>
    <property type="molecule type" value="Genomic_DNA"/>
</dbReference>
<dbReference type="InterPro" id="IPR004843">
    <property type="entry name" value="Calcineurin-like_PHP"/>
</dbReference>
<feature type="domain" description="Calcineurin-like phosphoesterase" evidence="2">
    <location>
        <begin position="53"/>
        <end position="215"/>
    </location>
</feature>
<evidence type="ECO:0000259" key="2">
    <source>
        <dbReference type="Pfam" id="PF00149"/>
    </source>
</evidence>
<reference evidence="3 4" key="1">
    <citation type="submission" date="2017-11" db="EMBL/GenBank/DDBJ databases">
        <title>Evolution of Phototrophy in the Chloroflexi Phylum Driven by Horizontal Gene Transfer.</title>
        <authorList>
            <person name="Ward L.M."/>
            <person name="Hemp J."/>
            <person name="Shih P.M."/>
            <person name="Mcglynn S.E."/>
            <person name="Fischer W."/>
        </authorList>
    </citation>
    <scope>NUCLEOTIDE SEQUENCE [LARGE SCALE GENOMIC DNA]</scope>
    <source>
        <strain evidence="3">JP3_13</strain>
    </source>
</reference>
<comment type="caution">
    <text evidence="3">The sequence shown here is derived from an EMBL/GenBank/DDBJ whole genome shotgun (WGS) entry which is preliminary data.</text>
</comment>
<dbReference type="GO" id="GO:0003993">
    <property type="term" value="F:acid phosphatase activity"/>
    <property type="evidence" value="ECO:0007669"/>
    <property type="project" value="InterPro"/>
</dbReference>
<accession>A0A2M8PIX0</accession>
<dbReference type="Pfam" id="PF00149">
    <property type="entry name" value="Metallophos"/>
    <property type="match status" value="1"/>
</dbReference>
<gene>
    <name evidence="3" type="ORF">CUN49_00285</name>
</gene>
<evidence type="ECO:0000313" key="3">
    <source>
        <dbReference type="EMBL" id="PJF37490.1"/>
    </source>
</evidence>
<dbReference type="AlphaFoldDB" id="A0A2M8PIX0"/>
<name>A0A2M8PIX0_9CHLR</name>
<dbReference type="Proteomes" id="UP000229681">
    <property type="component" value="Unassembled WGS sequence"/>
</dbReference>
<protein>
    <submittedName>
        <fullName evidence="3">Alkaline phosphatase</fullName>
    </submittedName>
</protein>
<dbReference type="PANTHER" id="PTHR22953:SF153">
    <property type="entry name" value="PURPLE ACID PHOSPHATASE"/>
    <property type="match status" value="1"/>
</dbReference>
<dbReference type="InterPro" id="IPR039331">
    <property type="entry name" value="PAPs-like"/>
</dbReference>
<dbReference type="PANTHER" id="PTHR22953">
    <property type="entry name" value="ACID PHOSPHATASE RELATED"/>
    <property type="match status" value="1"/>
</dbReference>
<dbReference type="Gene3D" id="3.60.21.10">
    <property type="match status" value="1"/>
</dbReference>
<dbReference type="SUPFAM" id="SSF56300">
    <property type="entry name" value="Metallo-dependent phosphatases"/>
    <property type="match status" value="1"/>
</dbReference>